<gene>
    <name evidence="1" type="ORF">ACFQMG_26890</name>
</gene>
<dbReference type="Proteomes" id="UP001596435">
    <property type="component" value="Unassembled WGS sequence"/>
</dbReference>
<comment type="caution">
    <text evidence="1">The sequence shown here is derived from an EMBL/GenBank/DDBJ whole genome shotgun (WGS) entry which is preliminary data.</text>
</comment>
<sequence>MFVSIDPVSPAPVVVLAARDEYADRAWLPPARHWPQQPRLLGGLDLLAGGTWLAVRPGSEAAGPRLGCILNGFGRPADPAGRLSRGELPLLAAAGDGLDDRDWERYDPFHLVTAEPGLVAVLSWNGTGLTRQTLGPGLHGIINDGMEGTAGHRTSSQRASRMMAARLAHFRPRLASAPRPAPALGPAAGADTPTDRAWGEWSVIADGDGLDRTDPAALVQHRDFGDGRVWATTSLSLVALGPAGVRYDFNPAPGNAAWHHVETAGPAG</sequence>
<evidence type="ECO:0000313" key="1">
    <source>
        <dbReference type="EMBL" id="MFC7183177.1"/>
    </source>
</evidence>
<dbReference type="InterPro" id="IPR008551">
    <property type="entry name" value="TANGO2"/>
</dbReference>
<dbReference type="EMBL" id="JBHTAJ010000062">
    <property type="protein sequence ID" value="MFC7183177.1"/>
    <property type="molecule type" value="Genomic_DNA"/>
</dbReference>
<protein>
    <submittedName>
        <fullName evidence="1">NRDE family protein</fullName>
    </submittedName>
</protein>
<reference evidence="2" key="1">
    <citation type="journal article" date="2019" name="Int. J. Syst. Evol. Microbiol.">
        <title>The Global Catalogue of Microorganisms (GCM) 10K type strain sequencing project: providing services to taxonomists for standard genome sequencing and annotation.</title>
        <authorList>
            <consortium name="The Broad Institute Genomics Platform"/>
            <consortium name="The Broad Institute Genome Sequencing Center for Infectious Disease"/>
            <person name="Wu L."/>
            <person name="Ma J."/>
        </authorList>
    </citation>
    <scope>NUCLEOTIDE SEQUENCE [LARGE SCALE GENOMIC DNA]</scope>
    <source>
        <strain evidence="2">CGMCC 1.12859</strain>
    </source>
</reference>
<dbReference type="Pfam" id="PF05742">
    <property type="entry name" value="TANGO2"/>
    <property type="match status" value="1"/>
</dbReference>
<dbReference type="RefSeq" id="WP_345706546.1">
    <property type="nucleotide sequence ID" value="NZ_BAABKV010000001.1"/>
</dbReference>
<keyword evidence="2" id="KW-1185">Reference proteome</keyword>
<name>A0ABW2G400_9ACTN</name>
<proteinExistence type="predicted"/>
<accession>A0ABW2G400</accession>
<evidence type="ECO:0000313" key="2">
    <source>
        <dbReference type="Proteomes" id="UP001596435"/>
    </source>
</evidence>
<organism evidence="1 2">
    <name type="scientific">Kitasatospora paranensis</name>
    <dbReference type="NCBI Taxonomy" id="258053"/>
    <lineage>
        <taxon>Bacteria</taxon>
        <taxon>Bacillati</taxon>
        <taxon>Actinomycetota</taxon>
        <taxon>Actinomycetes</taxon>
        <taxon>Kitasatosporales</taxon>
        <taxon>Streptomycetaceae</taxon>
        <taxon>Kitasatospora</taxon>
    </lineage>
</organism>